<feature type="signal peptide" evidence="1">
    <location>
        <begin position="1"/>
        <end position="18"/>
    </location>
</feature>
<keyword evidence="3" id="KW-1185">Reference proteome</keyword>
<evidence type="ECO:0000256" key="1">
    <source>
        <dbReference type="SAM" id="SignalP"/>
    </source>
</evidence>
<sequence>MRSVFVFLLLMTVASLKASRMDGYCGVSLADCEYQPFNLRTSNNCNSDGSTDFSIFHIITNGCNIDVKQTEVFIGLNFWSGLRDLRSYLSEYDV</sequence>
<dbReference type="Ensembl" id="ENSMZET00005019273.1">
    <property type="protein sequence ID" value="ENSMZEP00005018672.1"/>
    <property type="gene ID" value="ENSMZEG00005001376.1"/>
</dbReference>
<accession>A0A3P9C994</accession>
<reference evidence="2" key="3">
    <citation type="submission" date="2025-09" db="UniProtKB">
        <authorList>
            <consortium name="Ensembl"/>
        </authorList>
    </citation>
    <scope>IDENTIFICATION</scope>
</reference>
<evidence type="ECO:0000313" key="3">
    <source>
        <dbReference type="Proteomes" id="UP000265160"/>
    </source>
</evidence>
<evidence type="ECO:0000313" key="2">
    <source>
        <dbReference type="Ensembl" id="ENSMZEP00005018672.1"/>
    </source>
</evidence>
<name>A0A3P9C994_9CICH</name>
<keyword evidence="1" id="KW-0732">Signal</keyword>
<protein>
    <submittedName>
        <fullName evidence="2">Uncharacterized protein</fullName>
    </submittedName>
</protein>
<dbReference type="Proteomes" id="UP000265160">
    <property type="component" value="LG7"/>
</dbReference>
<dbReference type="AlphaFoldDB" id="A0A3P9C994"/>
<reference evidence="2 3" key="1">
    <citation type="journal article" date="2014" name="Nature">
        <title>The genomic substrate for adaptive radiation in African cichlid fish.</title>
        <authorList>
            <person name="Brawand D."/>
            <person name="Wagner C.E."/>
            <person name="Li Y.I."/>
            <person name="Malinsky M."/>
            <person name="Keller I."/>
            <person name="Fan S."/>
            <person name="Simakov O."/>
            <person name="Ng A.Y."/>
            <person name="Lim Z.W."/>
            <person name="Bezault E."/>
            <person name="Turner-Maier J."/>
            <person name="Johnson J."/>
            <person name="Alcazar R."/>
            <person name="Noh H.J."/>
            <person name="Russell P."/>
            <person name="Aken B."/>
            <person name="Alfoldi J."/>
            <person name="Amemiya C."/>
            <person name="Azzouzi N."/>
            <person name="Baroiller J.F."/>
            <person name="Barloy-Hubler F."/>
            <person name="Berlin A."/>
            <person name="Bloomquist R."/>
            <person name="Carleton K.L."/>
            <person name="Conte M.A."/>
            <person name="D'Cotta H."/>
            <person name="Eshel O."/>
            <person name="Gaffney L."/>
            <person name="Galibert F."/>
            <person name="Gante H.F."/>
            <person name="Gnerre S."/>
            <person name="Greuter L."/>
            <person name="Guyon R."/>
            <person name="Haddad N.S."/>
            <person name="Haerty W."/>
            <person name="Harris R.M."/>
            <person name="Hofmann H.A."/>
            <person name="Hourlier T."/>
            <person name="Hulata G."/>
            <person name="Jaffe D.B."/>
            <person name="Lara M."/>
            <person name="Lee A.P."/>
            <person name="MacCallum I."/>
            <person name="Mwaiko S."/>
            <person name="Nikaido M."/>
            <person name="Nishihara H."/>
            <person name="Ozouf-Costaz C."/>
            <person name="Penman D.J."/>
            <person name="Przybylski D."/>
            <person name="Rakotomanga M."/>
            <person name="Renn S.C.P."/>
            <person name="Ribeiro F.J."/>
            <person name="Ron M."/>
            <person name="Salzburger W."/>
            <person name="Sanchez-Pulido L."/>
            <person name="Santos M.E."/>
            <person name="Searle S."/>
            <person name="Sharpe T."/>
            <person name="Swofford R."/>
            <person name="Tan F.J."/>
            <person name="Williams L."/>
            <person name="Young S."/>
            <person name="Yin S."/>
            <person name="Okada N."/>
            <person name="Kocher T.D."/>
            <person name="Miska E.A."/>
            <person name="Lander E.S."/>
            <person name="Venkatesh B."/>
            <person name="Fernald R.D."/>
            <person name="Meyer A."/>
            <person name="Ponting C.P."/>
            <person name="Streelman J.T."/>
            <person name="Lindblad-Toh K."/>
            <person name="Seehausen O."/>
            <person name="Di Palma F."/>
        </authorList>
    </citation>
    <scope>NUCLEOTIDE SEQUENCE</scope>
</reference>
<proteinExistence type="predicted"/>
<organism evidence="2 3">
    <name type="scientific">Maylandia zebra</name>
    <name type="common">zebra mbuna</name>
    <dbReference type="NCBI Taxonomy" id="106582"/>
    <lineage>
        <taxon>Eukaryota</taxon>
        <taxon>Metazoa</taxon>
        <taxon>Chordata</taxon>
        <taxon>Craniata</taxon>
        <taxon>Vertebrata</taxon>
        <taxon>Euteleostomi</taxon>
        <taxon>Actinopterygii</taxon>
        <taxon>Neopterygii</taxon>
        <taxon>Teleostei</taxon>
        <taxon>Neoteleostei</taxon>
        <taxon>Acanthomorphata</taxon>
        <taxon>Ovalentaria</taxon>
        <taxon>Cichlomorphae</taxon>
        <taxon>Cichliformes</taxon>
        <taxon>Cichlidae</taxon>
        <taxon>African cichlids</taxon>
        <taxon>Pseudocrenilabrinae</taxon>
        <taxon>Haplochromini</taxon>
        <taxon>Maylandia</taxon>
        <taxon>Maylandia zebra complex</taxon>
    </lineage>
</organism>
<reference evidence="2" key="2">
    <citation type="submission" date="2025-08" db="UniProtKB">
        <authorList>
            <consortium name="Ensembl"/>
        </authorList>
    </citation>
    <scope>IDENTIFICATION</scope>
</reference>
<feature type="chain" id="PRO_5018197553" evidence="1">
    <location>
        <begin position="19"/>
        <end position="94"/>
    </location>
</feature>